<dbReference type="AlphaFoldDB" id="A0A9P6NW10"/>
<proteinExistence type="predicted"/>
<dbReference type="Proteomes" id="UP000886653">
    <property type="component" value="Unassembled WGS sequence"/>
</dbReference>
<evidence type="ECO:0000313" key="2">
    <source>
        <dbReference type="Proteomes" id="UP000886653"/>
    </source>
</evidence>
<accession>A0A9P6NW10</accession>
<reference evidence="1" key="1">
    <citation type="submission" date="2013-11" db="EMBL/GenBank/DDBJ databases">
        <title>Genome sequence of the fusiform rust pathogen reveals effectors for host alternation and coevolution with pine.</title>
        <authorList>
            <consortium name="DOE Joint Genome Institute"/>
            <person name="Smith K."/>
            <person name="Pendleton A."/>
            <person name="Kubisiak T."/>
            <person name="Anderson C."/>
            <person name="Salamov A."/>
            <person name="Aerts A."/>
            <person name="Riley R."/>
            <person name="Clum A."/>
            <person name="Lindquist E."/>
            <person name="Ence D."/>
            <person name="Campbell M."/>
            <person name="Kronenberg Z."/>
            <person name="Feau N."/>
            <person name="Dhillon B."/>
            <person name="Hamelin R."/>
            <person name="Burleigh J."/>
            <person name="Smith J."/>
            <person name="Yandell M."/>
            <person name="Nelson C."/>
            <person name="Grigoriev I."/>
            <person name="Davis J."/>
        </authorList>
    </citation>
    <scope>NUCLEOTIDE SEQUENCE</scope>
    <source>
        <strain evidence="1">G11</strain>
    </source>
</reference>
<gene>
    <name evidence="1" type="ORF">CROQUDRAFT_706081</name>
</gene>
<evidence type="ECO:0000313" key="1">
    <source>
        <dbReference type="EMBL" id="KAG0151219.1"/>
    </source>
</evidence>
<organism evidence="1 2">
    <name type="scientific">Cronartium quercuum f. sp. fusiforme G11</name>
    <dbReference type="NCBI Taxonomy" id="708437"/>
    <lineage>
        <taxon>Eukaryota</taxon>
        <taxon>Fungi</taxon>
        <taxon>Dikarya</taxon>
        <taxon>Basidiomycota</taxon>
        <taxon>Pucciniomycotina</taxon>
        <taxon>Pucciniomycetes</taxon>
        <taxon>Pucciniales</taxon>
        <taxon>Coleosporiaceae</taxon>
        <taxon>Cronartium</taxon>
    </lineage>
</organism>
<comment type="caution">
    <text evidence="1">The sequence shown here is derived from an EMBL/GenBank/DDBJ whole genome shotgun (WGS) entry which is preliminary data.</text>
</comment>
<keyword evidence="2" id="KW-1185">Reference proteome</keyword>
<sequence length="68" mass="7799">MTLSKSPEAAKCYREWNTFLKQTISKQKKKKRNHWRTFLAKTQGNLTFKAFAYTQSQASGAIASLLSQ</sequence>
<protein>
    <submittedName>
        <fullName evidence="1">Uncharacterized protein</fullName>
    </submittedName>
</protein>
<name>A0A9P6NW10_9BASI</name>
<dbReference type="EMBL" id="MU167214">
    <property type="protein sequence ID" value="KAG0151219.1"/>
    <property type="molecule type" value="Genomic_DNA"/>
</dbReference>